<protein>
    <submittedName>
        <fullName evidence="2">Uncharacterized protein</fullName>
    </submittedName>
</protein>
<dbReference type="PANTHER" id="PTHR47127">
    <property type="entry name" value="10A19I.15"/>
    <property type="match status" value="1"/>
</dbReference>
<sequence length="184" mass="20168">MVTMDHEQYTTHFANDKNKGDDEYINKPLPYYGNLATIYGNSTATGRFVKTSNDPLGVDELNTQKEMENIGTPTNGLNDKEGSPPKRDEGGPSRPSKRAKKDECGADPLVQAFQSGAETIANAIEKAAASKGLPNGLFEAVDSLPGFELEHKSRYYSHMLGDPNLANGFMNVPVLYKITRWPIS</sequence>
<dbReference type="EMBL" id="BT064194">
    <property type="protein sequence ID" value="ACN28891.1"/>
    <property type="molecule type" value="mRNA"/>
</dbReference>
<proteinExistence type="evidence at transcript level"/>
<reference evidence="3" key="2">
    <citation type="journal article" date="2009" name="PLoS Genet.">
        <title>Sequencing, mapping, and analysis of 27,455 maize full-length cDNAs.</title>
        <authorList>
            <person name="Soderlund C."/>
            <person name="Descour A."/>
            <person name="Kudrna D."/>
            <person name="Bomhoff M."/>
            <person name="Boyd L."/>
            <person name="Currie J."/>
            <person name="Angelova A."/>
            <person name="Collura K."/>
            <person name="Wissotski M."/>
            <person name="Ashley E."/>
            <person name="Morrow D."/>
            <person name="Fernandes J."/>
            <person name="Walbot V."/>
            <person name="Yu Y."/>
        </authorList>
    </citation>
    <scope>NUCLEOTIDE SEQUENCE</scope>
    <source>
        <strain evidence="3">B73</strain>
    </source>
</reference>
<dbReference type="RefSeq" id="XP_008651289.1">
    <property type="nucleotide sequence ID" value="XM_008653067.3"/>
</dbReference>
<dbReference type="OrthoDB" id="4062651at2759"/>
<dbReference type="KEGG" id="zma:100279054"/>
<dbReference type="EMBL" id="BT084342">
    <property type="protein sequence ID" value="ACR34695.1"/>
    <property type="molecule type" value="mRNA"/>
</dbReference>
<accession>B6UH76</accession>
<evidence type="ECO:0000313" key="3">
    <source>
        <dbReference type="EMBL" id="ACN28891.1"/>
    </source>
</evidence>
<dbReference type="AlphaFoldDB" id="B6UH76"/>
<feature type="region of interest" description="Disordered" evidence="1">
    <location>
        <begin position="51"/>
        <end position="105"/>
    </location>
</feature>
<organism evidence="2">
    <name type="scientific">Zea mays</name>
    <name type="common">Maize</name>
    <dbReference type="NCBI Taxonomy" id="4577"/>
    <lineage>
        <taxon>Eukaryota</taxon>
        <taxon>Viridiplantae</taxon>
        <taxon>Streptophyta</taxon>
        <taxon>Embryophyta</taxon>
        <taxon>Tracheophyta</taxon>
        <taxon>Spermatophyta</taxon>
        <taxon>Magnoliopsida</taxon>
        <taxon>Liliopsida</taxon>
        <taxon>Poales</taxon>
        <taxon>Poaceae</taxon>
        <taxon>PACMAD clade</taxon>
        <taxon>Panicoideae</taxon>
        <taxon>Andropogonodae</taxon>
        <taxon>Andropogoneae</taxon>
        <taxon>Tripsacinae</taxon>
        <taxon>Zea</taxon>
    </lineage>
</organism>
<name>B6UH76_MAIZE</name>
<evidence type="ECO:0000256" key="1">
    <source>
        <dbReference type="SAM" id="MobiDB-lite"/>
    </source>
</evidence>
<evidence type="ECO:0000313" key="2">
    <source>
        <dbReference type="EMBL" id="ACG48709.1"/>
    </source>
</evidence>
<dbReference type="ExpressionAtlas" id="B6UH76">
    <property type="expression patterns" value="baseline"/>
</dbReference>
<feature type="region of interest" description="Disordered" evidence="1">
    <location>
        <begin position="1"/>
        <end position="23"/>
    </location>
</feature>
<reference evidence="2" key="1">
    <citation type="journal article" date="2009" name="Plant Mol. Biol.">
        <title>Insights into corn genes derived from large-scale cDNA sequencing.</title>
        <authorList>
            <person name="Alexandrov N.N."/>
            <person name="Brover V.V."/>
            <person name="Freidin S."/>
            <person name="Troukhan M.E."/>
            <person name="Tatarinova T.V."/>
            <person name="Zhang H."/>
            <person name="Swaller T.J."/>
            <person name="Lu Y.P."/>
            <person name="Bouck J."/>
            <person name="Flavell R.B."/>
            <person name="Feldmann K.A."/>
        </authorList>
    </citation>
    <scope>NUCLEOTIDE SEQUENCE</scope>
</reference>
<dbReference type="EMBL" id="EU976591">
    <property type="protein sequence ID" value="ACG48709.1"/>
    <property type="molecule type" value="mRNA"/>
</dbReference>
<dbReference type="GeneID" id="100279054"/>
<dbReference type="RefSeq" id="NP_001145582.1">
    <property type="nucleotide sequence ID" value="NM_001152110.1"/>
</dbReference>
<feature type="compositionally biased region" description="Basic and acidic residues" evidence="1">
    <location>
        <begin position="78"/>
        <end position="91"/>
    </location>
</feature>